<dbReference type="EMBL" id="LFJN01000002">
    <property type="protein sequence ID" value="KPI44886.1"/>
    <property type="molecule type" value="Genomic_DNA"/>
</dbReference>
<name>A0A0N1P334_9EURO</name>
<dbReference type="GeneID" id="28734495"/>
<protein>
    <submittedName>
        <fullName evidence="2">Uncharacterized protein</fullName>
    </submittedName>
</protein>
<proteinExistence type="predicted"/>
<sequence length="200" mass="22100">MSGARHNFPDSNPSRRSSASHDGHRGEPLQHSRERYSNFYDVDDRQTAPHRSVPRSIPGSRHADIFAIQTLDDADSNASESTSSNADSDGRYASLVPETRQFRRSRAIAGDEDSPWSSVNVRGNNGYSRAPSNDTYAADVPRHSAQQNPRKSQSQAGGASDNVDKYYDSRAETMHVQELMIVQQETDMSSLAASMIRTPT</sequence>
<evidence type="ECO:0000313" key="2">
    <source>
        <dbReference type="EMBL" id="KPI44886.1"/>
    </source>
</evidence>
<dbReference type="AlphaFoldDB" id="A0A0N1P334"/>
<organism evidence="2 3">
    <name type="scientific">Cyphellophora attinorum</name>
    <dbReference type="NCBI Taxonomy" id="1664694"/>
    <lineage>
        <taxon>Eukaryota</taxon>
        <taxon>Fungi</taxon>
        <taxon>Dikarya</taxon>
        <taxon>Ascomycota</taxon>
        <taxon>Pezizomycotina</taxon>
        <taxon>Eurotiomycetes</taxon>
        <taxon>Chaetothyriomycetidae</taxon>
        <taxon>Chaetothyriales</taxon>
        <taxon>Cyphellophoraceae</taxon>
        <taxon>Cyphellophora</taxon>
    </lineage>
</organism>
<accession>A0A0N1P334</accession>
<feature type="region of interest" description="Disordered" evidence="1">
    <location>
        <begin position="1"/>
        <end position="166"/>
    </location>
</feature>
<feature type="compositionally biased region" description="Basic and acidic residues" evidence="1">
    <location>
        <begin position="19"/>
        <end position="47"/>
    </location>
</feature>
<comment type="caution">
    <text evidence="2">The sequence shown here is derived from an EMBL/GenBank/DDBJ whole genome shotgun (WGS) entry which is preliminary data.</text>
</comment>
<dbReference type="RefSeq" id="XP_018004849.1">
    <property type="nucleotide sequence ID" value="XM_018142615.1"/>
</dbReference>
<dbReference type="VEuPathDB" id="FungiDB:AB675_2627"/>
<feature type="compositionally biased region" description="Polar residues" evidence="1">
    <location>
        <begin position="144"/>
        <end position="157"/>
    </location>
</feature>
<evidence type="ECO:0000313" key="3">
    <source>
        <dbReference type="Proteomes" id="UP000038010"/>
    </source>
</evidence>
<gene>
    <name evidence="2" type="ORF">AB675_2627</name>
</gene>
<dbReference type="Proteomes" id="UP000038010">
    <property type="component" value="Unassembled WGS sequence"/>
</dbReference>
<feature type="compositionally biased region" description="Polar residues" evidence="1">
    <location>
        <begin position="115"/>
        <end position="135"/>
    </location>
</feature>
<reference evidence="2 3" key="1">
    <citation type="submission" date="2015-06" db="EMBL/GenBank/DDBJ databases">
        <title>Draft genome of the ant-associated black yeast Phialophora attae CBS 131958.</title>
        <authorList>
            <person name="Moreno L.F."/>
            <person name="Stielow B.J."/>
            <person name="de Hoog S."/>
            <person name="Vicente V.A."/>
            <person name="Weiss V.A."/>
            <person name="de Vries M."/>
            <person name="Cruz L.M."/>
            <person name="Souza E.M."/>
        </authorList>
    </citation>
    <scope>NUCLEOTIDE SEQUENCE [LARGE SCALE GENOMIC DNA]</scope>
    <source>
        <strain evidence="2 3">CBS 131958</strain>
    </source>
</reference>
<feature type="compositionally biased region" description="Polar residues" evidence="1">
    <location>
        <begin position="76"/>
        <end position="87"/>
    </location>
</feature>
<keyword evidence="3" id="KW-1185">Reference proteome</keyword>
<evidence type="ECO:0000256" key="1">
    <source>
        <dbReference type="SAM" id="MobiDB-lite"/>
    </source>
</evidence>